<evidence type="ECO:0000313" key="4">
    <source>
        <dbReference type="Proteomes" id="UP000050437"/>
    </source>
</evidence>
<dbReference type="RefSeq" id="WP_013972749.1">
    <property type="nucleotide sequence ID" value="NZ_CP007620.1"/>
</dbReference>
<dbReference type="Gene3D" id="3.10.450.40">
    <property type="match status" value="1"/>
</dbReference>
<dbReference type="OrthoDB" id="119583at2"/>
<organism evidence="2 4">
    <name type="scientific">Pseudomonas putida</name>
    <name type="common">Arthrobacter siderocapsulatus</name>
    <dbReference type="NCBI Taxonomy" id="303"/>
    <lineage>
        <taxon>Bacteria</taxon>
        <taxon>Pseudomonadati</taxon>
        <taxon>Pseudomonadota</taxon>
        <taxon>Gammaproteobacteria</taxon>
        <taxon>Pseudomonadales</taxon>
        <taxon>Pseudomonadaceae</taxon>
        <taxon>Pseudomonas</taxon>
    </lineage>
</organism>
<dbReference type="Proteomes" id="UP000050437">
    <property type="component" value="Unassembled WGS sequence"/>
</dbReference>
<dbReference type="PANTHER" id="PTHR38595">
    <property type="entry name" value="CYTOPLASMIC PROTEIN-RELATED"/>
    <property type="match status" value="1"/>
</dbReference>
<dbReference type="AlphaFoldDB" id="A0A059V1T2"/>
<dbReference type="InterPro" id="IPR007048">
    <property type="entry name" value="IraD/Gp25-like"/>
</dbReference>
<evidence type="ECO:0000259" key="1">
    <source>
        <dbReference type="Pfam" id="PF04965"/>
    </source>
</evidence>
<dbReference type="EMBL" id="RJAI01000059">
    <property type="protein sequence ID" value="RNF84047.1"/>
    <property type="molecule type" value="Genomic_DNA"/>
</dbReference>
<accession>A0A059V1T2</accession>
<dbReference type="NCBIfam" id="TIGR03357">
    <property type="entry name" value="VI_zyme"/>
    <property type="match status" value="1"/>
</dbReference>
<evidence type="ECO:0000313" key="2">
    <source>
        <dbReference type="EMBL" id="KPM61331.1"/>
    </source>
</evidence>
<dbReference type="SUPFAM" id="SSF160719">
    <property type="entry name" value="gpW/gp25-like"/>
    <property type="match status" value="1"/>
</dbReference>
<evidence type="ECO:0000313" key="3">
    <source>
        <dbReference type="EMBL" id="RNF84047.1"/>
    </source>
</evidence>
<dbReference type="KEGG" id="ppud:DW66_3095"/>
<dbReference type="InterPro" id="IPR017737">
    <property type="entry name" value="TssE1-like"/>
</dbReference>
<dbReference type="PATRIC" id="fig|303.167.peg.3262"/>
<reference evidence="2 4" key="1">
    <citation type="submission" date="2015-10" db="EMBL/GenBank/DDBJ databases">
        <title>Pseudomonas putida clinical strains.</title>
        <authorList>
            <person name="Molina L."/>
            <person name="Udaondo Z."/>
        </authorList>
    </citation>
    <scope>NUCLEOTIDE SEQUENCE [LARGE SCALE GENOMIC DNA]</scope>
    <source>
        <strain evidence="2 4">HB13667</strain>
    </source>
</reference>
<dbReference type="Pfam" id="PF04965">
    <property type="entry name" value="GPW_gp25"/>
    <property type="match status" value="1"/>
</dbReference>
<dbReference type="EMBL" id="LKKS01000115">
    <property type="protein sequence ID" value="KPM61331.1"/>
    <property type="molecule type" value="Genomic_DNA"/>
</dbReference>
<proteinExistence type="predicted"/>
<comment type="caution">
    <text evidence="2">The sequence shown here is derived from an EMBL/GenBank/DDBJ whole genome shotgun (WGS) entry which is preliminary data.</text>
</comment>
<dbReference type="Proteomes" id="UP000278162">
    <property type="component" value="Unassembled WGS sequence"/>
</dbReference>
<reference evidence="3 5" key="2">
    <citation type="submission" date="2018-10" db="EMBL/GenBank/DDBJ databases">
        <title>An outbreak of IMP-63 producing strain in France.</title>
        <authorList>
            <person name="Bour M."/>
            <person name="Liapis E."/>
            <person name="Plesiat P."/>
        </authorList>
    </citation>
    <scope>NUCLEOTIDE SEQUENCE [LARGE SCALE GENOMIC DNA]</scope>
    <source>
        <strain evidence="3 5">12917</strain>
    </source>
</reference>
<protein>
    <submittedName>
        <fullName evidence="2">Type VI secretion protein</fullName>
    </submittedName>
    <submittedName>
        <fullName evidence="3">Type VI secretion system baseplate subunit TssE</fullName>
    </submittedName>
</protein>
<gene>
    <name evidence="3" type="primary">tssE</name>
    <name evidence="3" type="ORF">EFK07_22970</name>
    <name evidence="2" type="ORF">HB13667_19590</name>
</gene>
<sequence length="160" mass="18442">MSNQARLLPSLLDRLLDDRPYQSAEPAVQRTCSLSEYKASIVRDLEVLVNTRQSLVAEELEGYSQLGGSILEYGMPDFISRSVLDPHDRRLIQQQLERAISTGDRRFRRVRVQLLAQQNGHRMLTFRVDAVLRLQDISRQVSFDAVLQVNTQEYKVQNLN</sequence>
<feature type="domain" description="IraD/Gp25-like" evidence="1">
    <location>
        <begin position="36"/>
        <end position="135"/>
    </location>
</feature>
<name>A0A059V1T2_PSEPU</name>
<evidence type="ECO:0000313" key="5">
    <source>
        <dbReference type="Proteomes" id="UP000278162"/>
    </source>
</evidence>
<dbReference type="GeneID" id="97168370"/>
<dbReference type="InterPro" id="IPR053176">
    <property type="entry name" value="T6SS_TssE1-like"/>
</dbReference>
<dbReference type="PANTHER" id="PTHR38595:SF1">
    <property type="entry name" value="TYPE VI SECRETION SYSTEM COMPONENT TSSE1"/>
    <property type="match status" value="1"/>
</dbReference>